<proteinExistence type="inferred from homology"/>
<evidence type="ECO:0000259" key="6">
    <source>
        <dbReference type="Pfam" id="PF00496"/>
    </source>
</evidence>
<sequence>MTRTLFLCALSSVLFACGPAPDRGPLGVAIIGEEEELFSSGVRLSPAAQHIRAASHEGLVALDQTGQVVPALAERWIVTDDAMSYIFRLRNSEGPNGEPITAAQIRLLLQERIRQFEGTSLGLDFAKLVEVRAMTGRVIELRLSGPMPDFLRLLAQPELGLAIEGSGTGPMMVEREDDGAIARLTMMPPEARGFPARQDWRERTRDLAVQSLSARDAIDAFSRGELDLLMNGRIAEFPMVELGPLSRGAVQVDPTFGLFGFIVRSDADLLESPARREALSMAIDRETLLQPFGIGGWAPTSWIVPANMFVPAIYQSSRWPDLTLEQRREIARGRVAQWRAATGEEPVVRVGLPEGPGSDLLFASLARGWQEIGVRAEKVGLGKGGDLELRDRLARYSSPRWFLNQLNCSIAIGLCSEEADALVSETLTLRDPFAKQALLIEAHQILTREEVFIPLGSPVRWSLVRGTVDGYQANPWGLHPLPELAEAPN</sequence>
<dbReference type="STRING" id="1044.EH31_06140"/>
<accession>A0A074LZY5</accession>
<evidence type="ECO:0000313" key="8">
    <source>
        <dbReference type="Proteomes" id="UP000027647"/>
    </source>
</evidence>
<dbReference type="GO" id="GO:0015833">
    <property type="term" value="P:peptide transport"/>
    <property type="evidence" value="ECO:0007669"/>
    <property type="project" value="TreeGrafter"/>
</dbReference>
<dbReference type="RefSeq" id="WP_241765969.1">
    <property type="nucleotide sequence ID" value="NZ_JMIW01000010.1"/>
</dbReference>
<evidence type="ECO:0000256" key="5">
    <source>
        <dbReference type="SAM" id="SignalP"/>
    </source>
</evidence>
<dbReference type="InterPro" id="IPR000914">
    <property type="entry name" value="SBP_5_dom"/>
</dbReference>
<feature type="chain" id="PRO_5001698788" evidence="5">
    <location>
        <begin position="17"/>
        <end position="489"/>
    </location>
</feature>
<dbReference type="PANTHER" id="PTHR30290:SF10">
    <property type="entry name" value="PERIPLASMIC OLIGOPEPTIDE-BINDING PROTEIN-RELATED"/>
    <property type="match status" value="1"/>
</dbReference>
<keyword evidence="8" id="KW-1185">Reference proteome</keyword>
<dbReference type="SUPFAM" id="SSF53850">
    <property type="entry name" value="Periplasmic binding protein-like II"/>
    <property type="match status" value="1"/>
</dbReference>
<keyword evidence="3" id="KW-0813">Transport</keyword>
<dbReference type="Proteomes" id="UP000027647">
    <property type="component" value="Unassembled WGS sequence"/>
</dbReference>
<dbReference type="Pfam" id="PF00496">
    <property type="entry name" value="SBP_bac_5"/>
    <property type="match status" value="1"/>
</dbReference>
<evidence type="ECO:0000256" key="3">
    <source>
        <dbReference type="ARBA" id="ARBA00022448"/>
    </source>
</evidence>
<dbReference type="GO" id="GO:1904680">
    <property type="term" value="F:peptide transmembrane transporter activity"/>
    <property type="evidence" value="ECO:0007669"/>
    <property type="project" value="TreeGrafter"/>
</dbReference>
<dbReference type="Gene3D" id="3.90.76.10">
    <property type="entry name" value="Dipeptide-binding Protein, Domain 1"/>
    <property type="match status" value="1"/>
</dbReference>
<feature type="signal peptide" evidence="5">
    <location>
        <begin position="1"/>
        <end position="16"/>
    </location>
</feature>
<dbReference type="Gene3D" id="3.40.190.10">
    <property type="entry name" value="Periplasmic binding protein-like II"/>
    <property type="match status" value="1"/>
</dbReference>
<keyword evidence="4 5" id="KW-0732">Signal</keyword>
<dbReference type="GO" id="GO:0030313">
    <property type="term" value="C:cell envelope"/>
    <property type="evidence" value="ECO:0007669"/>
    <property type="project" value="UniProtKB-SubCell"/>
</dbReference>
<organism evidence="7 8">
    <name type="scientific">Erythrobacter longus</name>
    <dbReference type="NCBI Taxonomy" id="1044"/>
    <lineage>
        <taxon>Bacteria</taxon>
        <taxon>Pseudomonadati</taxon>
        <taxon>Pseudomonadota</taxon>
        <taxon>Alphaproteobacteria</taxon>
        <taxon>Sphingomonadales</taxon>
        <taxon>Erythrobacteraceae</taxon>
        <taxon>Erythrobacter/Porphyrobacter group</taxon>
        <taxon>Erythrobacter</taxon>
    </lineage>
</organism>
<comment type="caution">
    <text evidence="7">The sequence shown here is derived from an EMBL/GenBank/DDBJ whole genome shotgun (WGS) entry which is preliminary data.</text>
</comment>
<gene>
    <name evidence="7" type="ORF">EH31_06140</name>
</gene>
<dbReference type="EMBL" id="JMIW01000010">
    <property type="protein sequence ID" value="KEO87731.1"/>
    <property type="molecule type" value="Genomic_DNA"/>
</dbReference>
<dbReference type="PROSITE" id="PS51257">
    <property type="entry name" value="PROKAR_LIPOPROTEIN"/>
    <property type="match status" value="1"/>
</dbReference>
<protein>
    <submittedName>
        <fullName evidence="7">Peptide ABC transporter substrate-binding protein</fullName>
    </submittedName>
</protein>
<comment type="subcellular location">
    <subcellularLocation>
        <location evidence="1">Periplasm</location>
    </subcellularLocation>
</comment>
<dbReference type="eggNOG" id="COG4166">
    <property type="taxonomic scope" value="Bacteria"/>
</dbReference>
<evidence type="ECO:0000256" key="4">
    <source>
        <dbReference type="ARBA" id="ARBA00022729"/>
    </source>
</evidence>
<dbReference type="AlphaFoldDB" id="A0A074LZY5"/>
<dbReference type="InterPro" id="IPR039424">
    <property type="entry name" value="SBP_5"/>
</dbReference>
<evidence type="ECO:0000256" key="2">
    <source>
        <dbReference type="ARBA" id="ARBA00005695"/>
    </source>
</evidence>
<feature type="domain" description="Solute-binding protein family 5" evidence="6">
    <location>
        <begin position="67"/>
        <end position="307"/>
    </location>
</feature>
<evidence type="ECO:0000313" key="7">
    <source>
        <dbReference type="EMBL" id="KEO87731.1"/>
    </source>
</evidence>
<comment type="similarity">
    <text evidence="2">Belongs to the bacterial solute-binding protein 5 family.</text>
</comment>
<name>A0A074LZY5_ERYLO</name>
<evidence type="ECO:0000256" key="1">
    <source>
        <dbReference type="ARBA" id="ARBA00004418"/>
    </source>
</evidence>
<dbReference type="Gene3D" id="3.10.105.10">
    <property type="entry name" value="Dipeptide-binding Protein, Domain 3"/>
    <property type="match status" value="1"/>
</dbReference>
<reference evidence="7 8" key="1">
    <citation type="submission" date="2014-04" db="EMBL/GenBank/DDBJ databases">
        <title>A comprehensive comparison of genomes of Erythrobacter spp. strains.</title>
        <authorList>
            <person name="Zheng Q."/>
        </authorList>
    </citation>
    <scope>NUCLEOTIDE SEQUENCE [LARGE SCALE GENOMIC DNA]</scope>
    <source>
        <strain evidence="7 8">DSM 6997</strain>
    </source>
</reference>
<dbReference type="PANTHER" id="PTHR30290">
    <property type="entry name" value="PERIPLASMIC BINDING COMPONENT OF ABC TRANSPORTER"/>
    <property type="match status" value="1"/>
</dbReference>